<feature type="transmembrane region" description="Helical" evidence="1">
    <location>
        <begin position="50"/>
        <end position="68"/>
    </location>
</feature>
<evidence type="ECO:0000313" key="3">
    <source>
        <dbReference type="Proteomes" id="UP001280629"/>
    </source>
</evidence>
<keyword evidence="1" id="KW-1133">Transmembrane helix</keyword>
<organism evidence="2 3">
    <name type="scientific">Sporosarcina aquimarina</name>
    <dbReference type="NCBI Taxonomy" id="114975"/>
    <lineage>
        <taxon>Bacteria</taxon>
        <taxon>Bacillati</taxon>
        <taxon>Bacillota</taxon>
        <taxon>Bacilli</taxon>
        <taxon>Bacillales</taxon>
        <taxon>Caryophanaceae</taxon>
        <taxon>Sporosarcina</taxon>
    </lineage>
</organism>
<dbReference type="Proteomes" id="UP001280629">
    <property type="component" value="Unassembled WGS sequence"/>
</dbReference>
<gene>
    <name evidence="2" type="ORF">QT716_10365</name>
</gene>
<protein>
    <submittedName>
        <fullName evidence="2">Uncharacterized protein</fullName>
    </submittedName>
</protein>
<dbReference type="EMBL" id="JAUBDH010000005">
    <property type="protein sequence ID" value="MDW0110439.1"/>
    <property type="molecule type" value="Genomic_DNA"/>
</dbReference>
<feature type="transmembrane region" description="Helical" evidence="1">
    <location>
        <begin position="26"/>
        <end position="44"/>
    </location>
</feature>
<name>A0ABU4G0E4_9BACL</name>
<keyword evidence="1" id="KW-0812">Transmembrane</keyword>
<accession>A0ABU4G0E4</accession>
<keyword evidence="3" id="KW-1185">Reference proteome</keyword>
<dbReference type="RefSeq" id="WP_317935985.1">
    <property type="nucleotide sequence ID" value="NZ_JAUBDH010000005.1"/>
</dbReference>
<comment type="caution">
    <text evidence="2">The sequence shown here is derived from an EMBL/GenBank/DDBJ whole genome shotgun (WGS) entry which is preliminary data.</text>
</comment>
<keyword evidence="1" id="KW-0472">Membrane</keyword>
<evidence type="ECO:0000313" key="2">
    <source>
        <dbReference type="EMBL" id="MDW0110439.1"/>
    </source>
</evidence>
<proteinExistence type="predicted"/>
<reference evidence="2 3" key="1">
    <citation type="submission" date="2023-06" db="EMBL/GenBank/DDBJ databases">
        <title>Sporosarcina sp. nov., isolated from Korean traditional fermented seafood 'Jeotgal'.</title>
        <authorList>
            <person name="Yang A.-I."/>
            <person name="Shin N.-R."/>
        </authorList>
    </citation>
    <scope>NUCLEOTIDE SEQUENCE [LARGE SCALE GENOMIC DNA]</scope>
    <source>
        <strain evidence="2 3">KCTC3840</strain>
    </source>
</reference>
<evidence type="ECO:0000256" key="1">
    <source>
        <dbReference type="SAM" id="Phobius"/>
    </source>
</evidence>
<sequence>MDIITGIFVVIAIIVILLMKESNKKVFVYIAFGIMGVARLSSGAEGIDDDLAVLLISSIIIIALLTQIPKIVNNIKDKKDFNVIVERIEEDHKKRQVEMKVAKPEVDEEYNRSLNYLTDEYKKKLQHIQHLLDKNIITTDNYKARVKEFKKQWIIEIDKLHSEKDKRKSNATKI</sequence>